<dbReference type="GO" id="GO:0005737">
    <property type="term" value="C:cytoplasm"/>
    <property type="evidence" value="ECO:0007669"/>
    <property type="project" value="TreeGrafter"/>
</dbReference>
<comment type="similarity">
    <text evidence="1">Belongs to the MYG1 family.</text>
</comment>
<organism evidence="2 3">
    <name type="scientific">Ramlibacter cellulosilyticus</name>
    <dbReference type="NCBI Taxonomy" id="2764187"/>
    <lineage>
        <taxon>Bacteria</taxon>
        <taxon>Pseudomonadati</taxon>
        <taxon>Pseudomonadota</taxon>
        <taxon>Betaproteobacteria</taxon>
        <taxon>Burkholderiales</taxon>
        <taxon>Comamonadaceae</taxon>
        <taxon>Ramlibacter</taxon>
    </lineage>
</organism>
<name>A0A923SD48_9BURK</name>
<protein>
    <submittedName>
        <fullName evidence="2">MYG1 family protein</fullName>
    </submittedName>
</protein>
<evidence type="ECO:0000313" key="3">
    <source>
        <dbReference type="Proteomes" id="UP000608513"/>
    </source>
</evidence>
<dbReference type="Pfam" id="PF03690">
    <property type="entry name" value="MYG1_exonuc"/>
    <property type="match status" value="1"/>
</dbReference>
<reference evidence="2" key="1">
    <citation type="submission" date="2020-08" db="EMBL/GenBank/DDBJ databases">
        <title>Ramlibacter sp. USB13 16S ribosomal RNA gene genome sequencing and assembly.</title>
        <authorList>
            <person name="Kang M."/>
        </authorList>
    </citation>
    <scope>NUCLEOTIDE SEQUENCE</scope>
    <source>
        <strain evidence="2">USB13</strain>
    </source>
</reference>
<dbReference type="PANTHER" id="PTHR11215">
    <property type="entry name" value="METAL DEPENDENT HYDROLASE - RELATED"/>
    <property type="match status" value="1"/>
</dbReference>
<dbReference type="AlphaFoldDB" id="A0A923SD48"/>
<evidence type="ECO:0000313" key="2">
    <source>
        <dbReference type="EMBL" id="MBC5781572.1"/>
    </source>
</evidence>
<gene>
    <name evidence="2" type="ORF">H8N03_01370</name>
</gene>
<dbReference type="Proteomes" id="UP000608513">
    <property type="component" value="Unassembled WGS sequence"/>
</dbReference>
<dbReference type="PANTHER" id="PTHR11215:SF1">
    <property type="entry name" value="MYG1 EXONUCLEASE"/>
    <property type="match status" value="1"/>
</dbReference>
<dbReference type="InterPro" id="IPR003226">
    <property type="entry name" value="MYG1_exonuclease"/>
</dbReference>
<comment type="caution">
    <text evidence="2">The sequence shown here is derived from an EMBL/GenBank/DDBJ whole genome shotgun (WGS) entry which is preliminary data.</text>
</comment>
<dbReference type="RefSeq" id="WP_187074325.1">
    <property type="nucleotide sequence ID" value="NZ_JACORT010000001.1"/>
</dbReference>
<dbReference type="EMBL" id="JACORT010000001">
    <property type="protein sequence ID" value="MBC5781572.1"/>
    <property type="molecule type" value="Genomic_DNA"/>
</dbReference>
<accession>A0A923SD48</accession>
<evidence type="ECO:0000256" key="1">
    <source>
        <dbReference type="ARBA" id="ARBA00010105"/>
    </source>
</evidence>
<sequence>MTARIATHSGSFHADDVFGVAVLAALHPRHEIVRSRDPAVLAGAAFLVDVGGEWDAARGRFDHHQRGFDGRRPAGEGYASAGLVWHAFGEAYVRLAAQELGATLRDDAVLRVAQEVDASLVRHLDLVDTGAQMVAPGVFGLSSQVALLNSSWLEEQGLDARALARLQMERFREAMAIVQRLLHRLVTRRIGQELAAEKVRGAERLLHGRVLYLREGGMPWTAVVVQEMPDVRLVIYPETDEGGQRFVLRTVPVAADSFANRMDLPRAWAGLRDAQLVAASGVPDALFCHTNLFIAVARSFEGALRMAELALR</sequence>
<keyword evidence="3" id="KW-1185">Reference proteome</keyword>
<proteinExistence type="inferred from homology"/>